<proteinExistence type="predicted"/>
<reference evidence="2" key="1">
    <citation type="journal article" date="2015" name="Nature">
        <title>Complex archaea that bridge the gap between prokaryotes and eukaryotes.</title>
        <authorList>
            <person name="Spang A."/>
            <person name="Saw J.H."/>
            <person name="Jorgensen S.L."/>
            <person name="Zaremba-Niedzwiedzka K."/>
            <person name="Martijn J."/>
            <person name="Lind A.E."/>
            <person name="van Eijk R."/>
            <person name="Schleper C."/>
            <person name="Guy L."/>
            <person name="Ettema T.J."/>
        </authorList>
    </citation>
    <scope>NUCLEOTIDE SEQUENCE</scope>
</reference>
<feature type="region of interest" description="Disordered" evidence="1">
    <location>
        <begin position="61"/>
        <end position="82"/>
    </location>
</feature>
<comment type="caution">
    <text evidence="2">The sequence shown here is derived from an EMBL/GenBank/DDBJ whole genome shotgun (WGS) entry which is preliminary data.</text>
</comment>
<dbReference type="AlphaFoldDB" id="A0A0F9CF00"/>
<sequence>MITLIKRLVRHLRGACLTCGAEPIEGCAHCWDCSLRIVEDWDETKAIELAERYVSLKPAYHEDDDDDSHWAEDDHYSCGDKS</sequence>
<evidence type="ECO:0000256" key="1">
    <source>
        <dbReference type="SAM" id="MobiDB-lite"/>
    </source>
</evidence>
<dbReference type="EMBL" id="LAZR01033483">
    <property type="protein sequence ID" value="KKL47948.1"/>
    <property type="molecule type" value="Genomic_DNA"/>
</dbReference>
<name>A0A0F9CF00_9ZZZZ</name>
<evidence type="ECO:0000313" key="2">
    <source>
        <dbReference type="EMBL" id="KKL47948.1"/>
    </source>
</evidence>
<organism evidence="2">
    <name type="scientific">marine sediment metagenome</name>
    <dbReference type="NCBI Taxonomy" id="412755"/>
    <lineage>
        <taxon>unclassified sequences</taxon>
        <taxon>metagenomes</taxon>
        <taxon>ecological metagenomes</taxon>
    </lineage>
</organism>
<accession>A0A0F9CF00</accession>
<feature type="compositionally biased region" description="Basic and acidic residues" evidence="1">
    <location>
        <begin position="68"/>
        <end position="82"/>
    </location>
</feature>
<gene>
    <name evidence="2" type="ORF">LCGC14_2330420</name>
</gene>
<protein>
    <submittedName>
        <fullName evidence="2">Uncharacterized protein</fullName>
    </submittedName>
</protein>